<organism evidence="1 2">
    <name type="scientific">Naganishia adeliensis</name>
    <dbReference type="NCBI Taxonomy" id="92952"/>
    <lineage>
        <taxon>Eukaryota</taxon>
        <taxon>Fungi</taxon>
        <taxon>Dikarya</taxon>
        <taxon>Basidiomycota</taxon>
        <taxon>Agaricomycotina</taxon>
        <taxon>Tremellomycetes</taxon>
        <taxon>Filobasidiales</taxon>
        <taxon>Filobasidiaceae</taxon>
        <taxon>Naganishia</taxon>
    </lineage>
</organism>
<dbReference type="Proteomes" id="UP001230649">
    <property type="component" value="Unassembled WGS sequence"/>
</dbReference>
<keyword evidence="2" id="KW-1185">Reference proteome</keyword>
<evidence type="ECO:0000313" key="1">
    <source>
        <dbReference type="EMBL" id="KAJ9110354.1"/>
    </source>
</evidence>
<accession>A0ACC2WGR6</accession>
<protein>
    <submittedName>
        <fullName evidence="1">Uncharacterized protein</fullName>
    </submittedName>
</protein>
<reference evidence="1" key="1">
    <citation type="submission" date="2023-04" db="EMBL/GenBank/DDBJ databases">
        <title>Draft Genome sequencing of Naganishia species isolated from polar environments using Oxford Nanopore Technology.</title>
        <authorList>
            <person name="Leo P."/>
            <person name="Venkateswaran K."/>
        </authorList>
    </citation>
    <scope>NUCLEOTIDE SEQUENCE</scope>
    <source>
        <strain evidence="1">MNA-CCFEE 5262</strain>
    </source>
</reference>
<dbReference type="EMBL" id="JASBWS010000024">
    <property type="protein sequence ID" value="KAJ9110354.1"/>
    <property type="molecule type" value="Genomic_DNA"/>
</dbReference>
<evidence type="ECO:0000313" key="2">
    <source>
        <dbReference type="Proteomes" id="UP001230649"/>
    </source>
</evidence>
<comment type="caution">
    <text evidence="1">The sequence shown here is derived from an EMBL/GenBank/DDBJ whole genome shotgun (WGS) entry which is preliminary data.</text>
</comment>
<gene>
    <name evidence="1" type="ORF">QFC20_002951</name>
</gene>
<proteinExistence type="predicted"/>
<name>A0ACC2WGR6_9TREE</name>
<sequence length="329" mass="34811">MSALYLDLPSTSGSAPRAPARVTIHPSVLAQILDHHARRPTTEETSSRVIGTLLGVRHADTSASASAGGVAELEIRSCFALPHSETESQVAVDMDYHKSMTELMGRVTGSGAHKEVIVGWYSSSAEINPYSALIHNFFAQETGPSTPAIHLTVDTEALANGNAEGALAVKAYVAQQVGANPKPENYIFLPVPCSIKYHLTEKAGLDLLVPNQQSTTPSISVPPLQTLSQSLQTLTAQIGQIQAYVSQFASSSTSASASDVEVGKYLLDAVGRWKAEAKVAGSAEEDAAEQDEDDEEGVKKGLQDALSVSYLSALVRSQVELSARLNLLA</sequence>